<sequence>MKRHPVIHRYVSLYRDENEMRPSPYKPPNALESEGAQHGRSAHRLPVAITLAFVTICGAAMSVTFTIDPIIVMLIAMGWVWVCWPVLKRLAR</sequence>
<evidence type="ECO:0000313" key="3">
    <source>
        <dbReference type="EMBL" id="GAA4451521.1"/>
    </source>
</evidence>
<evidence type="ECO:0000313" key="4">
    <source>
        <dbReference type="Proteomes" id="UP001500840"/>
    </source>
</evidence>
<gene>
    <name evidence="3" type="ORF">GCM10023156_19480</name>
</gene>
<feature type="transmembrane region" description="Helical" evidence="2">
    <location>
        <begin position="45"/>
        <end position="64"/>
    </location>
</feature>
<comment type="caution">
    <text evidence="3">The sequence shown here is derived from an EMBL/GenBank/DDBJ whole genome shotgun (WGS) entry which is preliminary data.</text>
</comment>
<reference evidence="4" key="1">
    <citation type="journal article" date="2019" name="Int. J. Syst. Evol. Microbiol.">
        <title>The Global Catalogue of Microorganisms (GCM) 10K type strain sequencing project: providing services to taxonomists for standard genome sequencing and annotation.</title>
        <authorList>
            <consortium name="The Broad Institute Genomics Platform"/>
            <consortium name="The Broad Institute Genome Sequencing Center for Infectious Disease"/>
            <person name="Wu L."/>
            <person name="Ma J."/>
        </authorList>
    </citation>
    <scope>NUCLEOTIDE SEQUENCE [LARGE SCALE GENOMIC DNA]</scope>
    <source>
        <strain evidence="4">JCM 17759</strain>
    </source>
</reference>
<name>A0ABP8MLI3_9BACT</name>
<protein>
    <submittedName>
        <fullName evidence="3">Uncharacterized protein</fullName>
    </submittedName>
</protein>
<evidence type="ECO:0000256" key="1">
    <source>
        <dbReference type="SAM" id="MobiDB-lite"/>
    </source>
</evidence>
<organism evidence="3 4">
    <name type="scientific">Novipirellula rosea</name>
    <dbReference type="NCBI Taxonomy" id="1031540"/>
    <lineage>
        <taxon>Bacteria</taxon>
        <taxon>Pseudomonadati</taxon>
        <taxon>Planctomycetota</taxon>
        <taxon>Planctomycetia</taxon>
        <taxon>Pirellulales</taxon>
        <taxon>Pirellulaceae</taxon>
        <taxon>Novipirellula</taxon>
    </lineage>
</organism>
<dbReference type="Proteomes" id="UP001500840">
    <property type="component" value="Unassembled WGS sequence"/>
</dbReference>
<proteinExistence type="predicted"/>
<keyword evidence="2" id="KW-1133">Transmembrane helix</keyword>
<keyword evidence="4" id="KW-1185">Reference proteome</keyword>
<dbReference type="EMBL" id="BAABGA010000024">
    <property type="protein sequence ID" value="GAA4451521.1"/>
    <property type="molecule type" value="Genomic_DNA"/>
</dbReference>
<accession>A0ABP8MLI3</accession>
<feature type="transmembrane region" description="Helical" evidence="2">
    <location>
        <begin position="70"/>
        <end position="87"/>
    </location>
</feature>
<keyword evidence="2" id="KW-0472">Membrane</keyword>
<feature type="region of interest" description="Disordered" evidence="1">
    <location>
        <begin position="18"/>
        <end position="38"/>
    </location>
</feature>
<evidence type="ECO:0000256" key="2">
    <source>
        <dbReference type="SAM" id="Phobius"/>
    </source>
</evidence>
<keyword evidence="2" id="KW-0812">Transmembrane</keyword>